<evidence type="ECO:0000313" key="5">
    <source>
        <dbReference type="Proteomes" id="UP001430356"/>
    </source>
</evidence>
<evidence type="ECO:0000256" key="1">
    <source>
        <dbReference type="PROSITE-ProRule" id="PRU00723"/>
    </source>
</evidence>
<dbReference type="PANTHER" id="PTHR37035:SF2">
    <property type="entry name" value="C3H1-TYPE DOMAIN-CONTAINING PROTEIN"/>
    <property type="match status" value="1"/>
</dbReference>
<feature type="domain" description="C3H1-type" evidence="3">
    <location>
        <begin position="262"/>
        <end position="288"/>
    </location>
</feature>
<keyword evidence="1" id="KW-0479">Metal-binding</keyword>
<proteinExistence type="predicted"/>
<feature type="zinc finger region" description="C3H1-type" evidence="1">
    <location>
        <begin position="107"/>
        <end position="129"/>
    </location>
</feature>
<dbReference type="PROSITE" id="PS50103">
    <property type="entry name" value="ZF_C3H1"/>
    <property type="match status" value="2"/>
</dbReference>
<evidence type="ECO:0000313" key="4">
    <source>
        <dbReference type="EMBL" id="KAK7196524.1"/>
    </source>
</evidence>
<sequence length="440" mass="46235">MSYAQSFGTQSSAPMLRVGSTANSMHTGSYNNHPNTTSSLGSGTLLRPRQSARVPPSPGGPGQRAGSRMAGVTTIYAIDTASTKLAIPITAVEPTLAFEDDGLVPGLCRLYMEGRCRQSQRCFQVHADPGVVDQLRREALSAPSCCPAHGAKCNLSGFPLGLSIVLDPPREKEPAAAAEANIERETGSTEGSSSNGESNTAATGAGSGAGTGTGSGAGGCGSGGHSANCTDNKAVVMLHNVCPTRYLRSRYEEKGGMVLHVPKAKICREHRKGLCRFGNECCFLHLCRQIPLISAEDELMPSHGHSHSHSRTLSRQAPTVHGSMHEFSSQPPSFAAAANGSLYQHTRSQSHSCSQANMHHFHTSMLVPQSSSFADGSFGTSQANSRPPFSRGMPPAAGSLGDHQPLLRPLGSVQQNSHGSMPTRGSFCHNPYGEASSFQN</sequence>
<feature type="region of interest" description="Disordered" evidence="2">
    <location>
        <begin position="171"/>
        <end position="208"/>
    </location>
</feature>
<dbReference type="PANTHER" id="PTHR37035">
    <property type="entry name" value="C3H1-TYPE DOMAIN-CONTAINING PROTEIN-RELATED"/>
    <property type="match status" value="1"/>
</dbReference>
<keyword evidence="1" id="KW-0862">Zinc</keyword>
<protein>
    <recommendedName>
        <fullName evidence="3">C3H1-type domain-containing protein</fullName>
    </recommendedName>
</protein>
<keyword evidence="1" id="KW-0863">Zinc-finger</keyword>
<dbReference type="AlphaFoldDB" id="A0AAW0ES32"/>
<feature type="zinc finger region" description="C3H1-type" evidence="1">
    <location>
        <begin position="262"/>
        <end position="288"/>
    </location>
</feature>
<organism evidence="4 5">
    <name type="scientific">Novymonas esmeraldas</name>
    <dbReference type="NCBI Taxonomy" id="1808958"/>
    <lineage>
        <taxon>Eukaryota</taxon>
        <taxon>Discoba</taxon>
        <taxon>Euglenozoa</taxon>
        <taxon>Kinetoplastea</taxon>
        <taxon>Metakinetoplastina</taxon>
        <taxon>Trypanosomatida</taxon>
        <taxon>Trypanosomatidae</taxon>
        <taxon>Novymonas</taxon>
    </lineage>
</organism>
<evidence type="ECO:0000259" key="3">
    <source>
        <dbReference type="PROSITE" id="PS50103"/>
    </source>
</evidence>
<dbReference type="InterPro" id="IPR000571">
    <property type="entry name" value="Znf_CCCH"/>
</dbReference>
<dbReference type="Proteomes" id="UP001430356">
    <property type="component" value="Unassembled WGS sequence"/>
</dbReference>
<dbReference type="EMBL" id="JAECZO010000078">
    <property type="protein sequence ID" value="KAK7196524.1"/>
    <property type="molecule type" value="Genomic_DNA"/>
</dbReference>
<reference evidence="4 5" key="1">
    <citation type="journal article" date="2021" name="MBio">
        <title>A New Model Trypanosomatid, Novymonas esmeraldas: Genomic Perception of Its 'Candidatus Pandoraea novymonadis' Endosymbiont.</title>
        <authorList>
            <person name="Zakharova A."/>
            <person name="Saura A."/>
            <person name="Butenko A."/>
            <person name="Podesvova L."/>
            <person name="Warmusova S."/>
            <person name="Kostygov A.Y."/>
            <person name="Nenarokova A."/>
            <person name="Lukes J."/>
            <person name="Opperdoes F.R."/>
            <person name="Yurchenko V."/>
        </authorList>
    </citation>
    <scope>NUCLEOTIDE SEQUENCE [LARGE SCALE GENOMIC DNA]</scope>
    <source>
        <strain evidence="4 5">E262AT.01</strain>
    </source>
</reference>
<keyword evidence="5" id="KW-1185">Reference proteome</keyword>
<feature type="region of interest" description="Disordered" evidence="2">
    <location>
        <begin position="372"/>
        <end position="440"/>
    </location>
</feature>
<dbReference type="Pfam" id="PF00642">
    <property type="entry name" value="zf-CCCH"/>
    <property type="match status" value="1"/>
</dbReference>
<accession>A0AAW0ES32</accession>
<evidence type="ECO:0000256" key="2">
    <source>
        <dbReference type="SAM" id="MobiDB-lite"/>
    </source>
</evidence>
<feature type="compositionally biased region" description="Polar residues" evidence="2">
    <location>
        <begin position="20"/>
        <end position="42"/>
    </location>
</feature>
<feature type="domain" description="C3H1-type" evidence="3">
    <location>
        <begin position="107"/>
        <end position="129"/>
    </location>
</feature>
<comment type="caution">
    <text evidence="4">The sequence shown here is derived from an EMBL/GenBank/DDBJ whole genome shotgun (WGS) entry which is preliminary data.</text>
</comment>
<gene>
    <name evidence="4" type="ORF">NESM_000590100</name>
</gene>
<feature type="region of interest" description="Disordered" evidence="2">
    <location>
        <begin position="301"/>
        <end position="331"/>
    </location>
</feature>
<dbReference type="InterPro" id="IPR053125">
    <property type="entry name" value="RNA-bd_mRNA_stabilization_reg"/>
</dbReference>
<feature type="region of interest" description="Disordered" evidence="2">
    <location>
        <begin position="20"/>
        <end position="68"/>
    </location>
</feature>
<dbReference type="GO" id="GO:0008270">
    <property type="term" value="F:zinc ion binding"/>
    <property type="evidence" value="ECO:0007669"/>
    <property type="project" value="UniProtKB-KW"/>
</dbReference>
<feature type="compositionally biased region" description="Polar residues" evidence="2">
    <location>
        <begin position="372"/>
        <end position="387"/>
    </location>
</feature>
<feature type="compositionally biased region" description="Low complexity" evidence="2">
    <location>
        <begin position="188"/>
        <end position="204"/>
    </location>
</feature>
<name>A0AAW0ES32_9TRYP</name>